<feature type="transmembrane region" description="Helical" evidence="1">
    <location>
        <begin position="43"/>
        <end position="64"/>
    </location>
</feature>
<keyword evidence="1" id="KW-0472">Membrane</keyword>
<keyword evidence="1" id="KW-1133">Transmembrane helix</keyword>
<gene>
    <name evidence="3" type="ORF">ACEU0G_001539</name>
</gene>
<keyword evidence="4" id="KW-1185">Reference proteome</keyword>
<proteinExistence type="predicted"/>
<dbReference type="GO" id="GO:0008233">
    <property type="term" value="F:peptidase activity"/>
    <property type="evidence" value="ECO:0007669"/>
    <property type="project" value="UniProtKB-KW"/>
</dbReference>
<protein>
    <submittedName>
        <fullName evidence="3">CPBP family glutamic-type intramembrane protease</fullName>
    </submittedName>
</protein>
<sequence>MPFPGQTRWWASLLALLGVAIGLNLRDLGAAVGLPIPRLPIPFGGSLLDNLLAVLTAVLLAWLLKPRDLALADSLGLRWHGERGPLLVLLATLPCWVGLAALGRLNTAPEPLALLLLAVLFPLAEEILYRGLGFVFLVRVLHWPAWLAALPQAAMFGAVHWLGAGGIDGGASAVQILVLIAVGGLAFAWLNHLDRLTLWSGLALHVSLNLAWNLFILDEAMALDGKVTALRLAAAAMAVLTLACWLRPSPDAPR</sequence>
<feature type="transmembrane region" description="Helical" evidence="1">
    <location>
        <begin position="196"/>
        <end position="216"/>
    </location>
</feature>
<evidence type="ECO:0000259" key="2">
    <source>
        <dbReference type="Pfam" id="PF02517"/>
    </source>
</evidence>
<dbReference type="Pfam" id="PF02517">
    <property type="entry name" value="Rce1-like"/>
    <property type="match status" value="1"/>
</dbReference>
<organism evidence="3 4">
    <name type="scientific">Stenotrophomonas nematodicola</name>
    <dbReference type="NCBI Taxonomy" id="2656746"/>
    <lineage>
        <taxon>Bacteria</taxon>
        <taxon>Pseudomonadati</taxon>
        <taxon>Pseudomonadota</taxon>
        <taxon>Gammaproteobacteria</taxon>
        <taxon>Lysobacterales</taxon>
        <taxon>Lysobacteraceae</taxon>
        <taxon>Stenotrophomonas</taxon>
    </lineage>
</organism>
<comment type="caution">
    <text evidence="3">The sequence shown here is derived from an EMBL/GenBank/DDBJ whole genome shotgun (WGS) entry which is preliminary data.</text>
</comment>
<dbReference type="Proteomes" id="UP001605261">
    <property type="component" value="Unassembled WGS sequence"/>
</dbReference>
<dbReference type="RefSeq" id="WP_394161299.1">
    <property type="nucleotide sequence ID" value="NZ_JBHGCJ010000001.1"/>
</dbReference>
<evidence type="ECO:0000256" key="1">
    <source>
        <dbReference type="SAM" id="Phobius"/>
    </source>
</evidence>
<feature type="domain" description="CAAX prenyl protease 2/Lysostaphin resistance protein A-like" evidence="2">
    <location>
        <begin position="111"/>
        <end position="210"/>
    </location>
</feature>
<reference evidence="3 4" key="1">
    <citation type="submission" date="2024-09" db="EMBL/GenBank/DDBJ databases">
        <authorList>
            <consortium name="All-Russian atlas of soil microorganisms"/>
            <consortium name="as a basis for the search for new antimicrobial producers and enzymes with unique properties"/>
            <person name="Sokolova E.A."/>
            <person name="Voronina E.N."/>
        </authorList>
    </citation>
    <scope>NUCLEOTIDE SEQUENCE [LARGE SCALE GENOMIC DNA]</scope>
    <source>
        <strain evidence="3 4">AF-22b-331.1</strain>
    </source>
</reference>
<keyword evidence="3" id="KW-0645">Protease</keyword>
<dbReference type="EMBL" id="JBHGCJ010000001">
    <property type="protein sequence ID" value="MFG6108067.1"/>
    <property type="molecule type" value="Genomic_DNA"/>
</dbReference>
<feature type="transmembrane region" description="Helical" evidence="1">
    <location>
        <begin position="141"/>
        <end position="163"/>
    </location>
</feature>
<keyword evidence="1" id="KW-0812">Transmembrane</keyword>
<evidence type="ECO:0000313" key="3">
    <source>
        <dbReference type="EMBL" id="MFG6108067.1"/>
    </source>
</evidence>
<dbReference type="InterPro" id="IPR003675">
    <property type="entry name" value="Rce1/LyrA-like_dom"/>
</dbReference>
<keyword evidence="3" id="KW-0378">Hydrolase</keyword>
<feature type="transmembrane region" description="Helical" evidence="1">
    <location>
        <begin position="169"/>
        <end position="189"/>
    </location>
</feature>
<feature type="transmembrane region" description="Helical" evidence="1">
    <location>
        <begin position="111"/>
        <end position="129"/>
    </location>
</feature>
<feature type="transmembrane region" description="Helical" evidence="1">
    <location>
        <begin position="85"/>
        <end position="105"/>
    </location>
</feature>
<evidence type="ECO:0000313" key="4">
    <source>
        <dbReference type="Proteomes" id="UP001605261"/>
    </source>
</evidence>
<dbReference type="GO" id="GO:0006508">
    <property type="term" value="P:proteolysis"/>
    <property type="evidence" value="ECO:0007669"/>
    <property type="project" value="UniProtKB-KW"/>
</dbReference>
<accession>A0ABW7CSZ7</accession>
<name>A0ABW7CSZ7_9GAMM</name>
<feature type="transmembrane region" description="Helical" evidence="1">
    <location>
        <begin position="228"/>
        <end position="246"/>
    </location>
</feature>